<dbReference type="GO" id="GO:0008757">
    <property type="term" value="F:S-adenosylmethionine-dependent methyltransferase activity"/>
    <property type="evidence" value="ECO:0007669"/>
    <property type="project" value="InterPro"/>
</dbReference>
<evidence type="ECO:0000313" key="2">
    <source>
        <dbReference type="EMBL" id="PZR13204.1"/>
    </source>
</evidence>
<dbReference type="SUPFAM" id="SSF53335">
    <property type="entry name" value="S-adenosyl-L-methionine-dependent methyltransferases"/>
    <property type="match status" value="1"/>
</dbReference>
<accession>A0A2W5VBA1</accession>
<evidence type="ECO:0000313" key="3">
    <source>
        <dbReference type="Proteomes" id="UP000249061"/>
    </source>
</evidence>
<dbReference type="Gene3D" id="3.40.50.150">
    <property type="entry name" value="Vaccinia Virus protein VP39"/>
    <property type="match status" value="1"/>
</dbReference>
<dbReference type="InterPro" id="IPR013216">
    <property type="entry name" value="Methyltransf_11"/>
</dbReference>
<feature type="domain" description="Methyltransferase type 11" evidence="1">
    <location>
        <begin position="145"/>
        <end position="239"/>
    </location>
</feature>
<protein>
    <recommendedName>
        <fullName evidence="1">Methyltransferase type 11 domain-containing protein</fullName>
    </recommendedName>
</protein>
<organism evidence="2 3">
    <name type="scientific">Archangium gephyra</name>
    <dbReference type="NCBI Taxonomy" id="48"/>
    <lineage>
        <taxon>Bacteria</taxon>
        <taxon>Pseudomonadati</taxon>
        <taxon>Myxococcota</taxon>
        <taxon>Myxococcia</taxon>
        <taxon>Myxococcales</taxon>
        <taxon>Cystobacterineae</taxon>
        <taxon>Archangiaceae</taxon>
        <taxon>Archangium</taxon>
    </lineage>
</organism>
<comment type="caution">
    <text evidence="2">The sequence shown here is derived from an EMBL/GenBank/DDBJ whole genome shotgun (WGS) entry which is preliminary data.</text>
</comment>
<dbReference type="Pfam" id="PF08241">
    <property type="entry name" value="Methyltransf_11"/>
    <property type="match status" value="1"/>
</dbReference>
<proteinExistence type="predicted"/>
<dbReference type="Proteomes" id="UP000249061">
    <property type="component" value="Unassembled WGS sequence"/>
</dbReference>
<dbReference type="AlphaFoldDB" id="A0A2W5VBA1"/>
<dbReference type="CDD" id="cd02440">
    <property type="entry name" value="AdoMet_MTases"/>
    <property type="match status" value="1"/>
</dbReference>
<name>A0A2W5VBA1_9BACT</name>
<dbReference type="EMBL" id="QFQP01000010">
    <property type="protein sequence ID" value="PZR13204.1"/>
    <property type="molecule type" value="Genomic_DNA"/>
</dbReference>
<dbReference type="InterPro" id="IPR029063">
    <property type="entry name" value="SAM-dependent_MTases_sf"/>
</dbReference>
<sequence>MKNDAWWFDVLVCPACGGALSDGGALVRCDACGPFPVLAGVPVLVADPYGWCARFRESILATLAEFDAADAQSVEVVRAFAGERNAAPELFGDDWTEHELRGEAAPTPVKGVASKTLKTLFAQAEAAGPGAWLSSQVPSRAQVMVEVGCGAGERSELLAKRAEKLVVADLSLRAVLTARKRAAPFRAEVFGVVMDAQNLPLAPKSVDVLMAEHVVDLLDAPAEFFESAAAALAKKGRLLVTTPEPIQLEELAAAVKLKVIAEADGLPWLRVNSERFVEVYLVRALSLAARA</sequence>
<gene>
    <name evidence="2" type="ORF">DI536_13015</name>
</gene>
<reference evidence="2 3" key="1">
    <citation type="submission" date="2017-08" db="EMBL/GenBank/DDBJ databases">
        <title>Infants hospitalized years apart are colonized by the same room-sourced microbial strains.</title>
        <authorList>
            <person name="Brooks B."/>
            <person name="Olm M.R."/>
            <person name="Firek B.A."/>
            <person name="Baker R."/>
            <person name="Thomas B.C."/>
            <person name="Morowitz M.J."/>
            <person name="Banfield J.F."/>
        </authorList>
    </citation>
    <scope>NUCLEOTIDE SEQUENCE [LARGE SCALE GENOMIC DNA]</scope>
    <source>
        <strain evidence="2">S2_003_000_R2_14</strain>
    </source>
</reference>
<evidence type="ECO:0000259" key="1">
    <source>
        <dbReference type="Pfam" id="PF08241"/>
    </source>
</evidence>
<dbReference type="SUPFAM" id="SSF158997">
    <property type="entry name" value="Trm112p-like"/>
    <property type="match status" value="1"/>
</dbReference>